<dbReference type="PIRSF" id="PIRSF018688">
    <property type="entry name" value="UCP018688"/>
    <property type="match status" value="1"/>
</dbReference>
<proteinExistence type="predicted"/>
<comment type="caution">
    <text evidence="2">The sequence shown here is derived from an EMBL/GenBank/DDBJ whole genome shotgun (WGS) entry which is preliminary data.</text>
</comment>
<dbReference type="SUPFAM" id="SSF55729">
    <property type="entry name" value="Acyl-CoA N-acyltransferases (Nat)"/>
    <property type="match status" value="2"/>
</dbReference>
<protein>
    <recommendedName>
        <fullName evidence="1">Phosphatidylglycerol lysyltransferase C-terminal domain-containing protein</fullName>
    </recommendedName>
</protein>
<evidence type="ECO:0000313" key="3">
    <source>
        <dbReference type="Proteomes" id="UP000236151"/>
    </source>
</evidence>
<dbReference type="RefSeq" id="WP_103081405.1">
    <property type="nucleotide sequence ID" value="NZ_NIOJ01000019.1"/>
</dbReference>
<dbReference type="KEGG" id="cthd:CDO33_15145"/>
<feature type="domain" description="Phosphatidylglycerol lysyltransferase C-terminal" evidence="1">
    <location>
        <begin position="23"/>
        <end position="295"/>
    </location>
</feature>
<dbReference type="InterPro" id="IPR016181">
    <property type="entry name" value="Acyl_CoA_acyltransferase"/>
</dbReference>
<gene>
    <name evidence="2" type="ORF">CDQ84_08840</name>
</gene>
<accession>A0A2K2FKM3</accession>
<dbReference type="EMBL" id="NIOJ01000019">
    <property type="protein sequence ID" value="PNT99337.1"/>
    <property type="molecule type" value="Genomic_DNA"/>
</dbReference>
<evidence type="ECO:0000313" key="2">
    <source>
        <dbReference type="EMBL" id="PNT99337.1"/>
    </source>
</evidence>
<dbReference type="Pfam" id="PF09924">
    <property type="entry name" value="LPG_synthase_C"/>
    <property type="match status" value="1"/>
</dbReference>
<dbReference type="InterPro" id="IPR016732">
    <property type="entry name" value="UCP018688"/>
</dbReference>
<reference evidence="2 3" key="1">
    <citation type="submission" date="2017-06" db="EMBL/GenBank/DDBJ databases">
        <title>Investigating the central metabolism of Clostridium thermosuccinogenes.</title>
        <authorList>
            <person name="Koendjbiharie J.G."/>
            <person name="van Kranenburg R."/>
        </authorList>
    </citation>
    <scope>NUCLEOTIDE SEQUENCE [LARGE SCALE GENOMIC DNA]</scope>
    <source>
        <strain evidence="2 3">DSM 5806</strain>
    </source>
</reference>
<dbReference type="Proteomes" id="UP000236151">
    <property type="component" value="Unassembled WGS sequence"/>
</dbReference>
<dbReference type="AlphaFoldDB" id="A0A2K2FKM3"/>
<name>A0A2K2FKM3_9CLOT</name>
<organism evidence="2 3">
    <name type="scientific">Clostridium thermosuccinogenes</name>
    <dbReference type="NCBI Taxonomy" id="84032"/>
    <lineage>
        <taxon>Bacteria</taxon>
        <taxon>Bacillati</taxon>
        <taxon>Bacillota</taxon>
        <taxon>Clostridia</taxon>
        <taxon>Eubacteriales</taxon>
        <taxon>Clostridiaceae</taxon>
        <taxon>Clostridium</taxon>
    </lineage>
</organism>
<dbReference type="Gene3D" id="3.40.630.30">
    <property type="match status" value="1"/>
</dbReference>
<dbReference type="InterPro" id="IPR024320">
    <property type="entry name" value="LPG_synthase_C"/>
</dbReference>
<dbReference type="PANTHER" id="PTHR41373">
    <property type="entry name" value="DUF2156 DOMAIN-CONTAINING PROTEIN"/>
    <property type="match status" value="1"/>
</dbReference>
<evidence type="ECO:0000259" key="1">
    <source>
        <dbReference type="Pfam" id="PF09924"/>
    </source>
</evidence>
<dbReference type="PANTHER" id="PTHR41373:SF1">
    <property type="entry name" value="PHOSPHATIDYLGLYCEROL LYSYLTRANSFERASE C-TERMINAL DOMAIN-CONTAINING PROTEIN"/>
    <property type="match status" value="1"/>
</dbReference>
<keyword evidence="3" id="KW-1185">Reference proteome</keyword>
<sequence>MMDFSEINISDKQLFDKYIKESNPQASELTFTNFFMWRDYYKFRYALAGDLLCVVSADDKKGPFAFAPIGSCNDDNFTEALAAIKEYFNKKGWALRFSRVTEKELPYFKKSAAVKGDFIEDRDNSDYVYLTENLINLSGKKYDGKRNHIKRFKKQYEYEYVILGPEHVDECSRIMLEWCKSRDCGCQRGEYCERHANMELLQNYEVLGCKGAIIKVDGRFEAFTVGEMLNSDTAVIHTEKANSAIHGLYTFINQQFCEHEWKDTMYINREQDLGIEGIRKAKLSYNPVMMIRKYNIL</sequence>
<dbReference type="OrthoDB" id="9765580at2"/>